<keyword evidence="8" id="KW-0375">Hydrogen ion transport</keyword>
<evidence type="ECO:0000313" key="10">
    <source>
        <dbReference type="Proteomes" id="UP000823749"/>
    </source>
</evidence>
<dbReference type="GO" id="GO:0033179">
    <property type="term" value="C:proton-transporting V-type ATPase, V0 domain"/>
    <property type="evidence" value="ECO:0007669"/>
    <property type="project" value="InterPro"/>
</dbReference>
<evidence type="ECO:0000313" key="9">
    <source>
        <dbReference type="EMBL" id="KAG5515438.1"/>
    </source>
</evidence>
<evidence type="ECO:0000256" key="2">
    <source>
        <dbReference type="ARBA" id="ARBA00009904"/>
    </source>
</evidence>
<evidence type="ECO:0000256" key="6">
    <source>
        <dbReference type="ARBA" id="ARBA00023065"/>
    </source>
</evidence>
<keyword evidence="3 8" id="KW-0813">Transport</keyword>
<gene>
    <name evidence="9" type="ORF">RHGRI_036480</name>
</gene>
<dbReference type="AlphaFoldDB" id="A0AAV6HN78"/>
<organism evidence="9 10">
    <name type="scientific">Rhododendron griersonianum</name>
    <dbReference type="NCBI Taxonomy" id="479676"/>
    <lineage>
        <taxon>Eukaryota</taxon>
        <taxon>Viridiplantae</taxon>
        <taxon>Streptophyta</taxon>
        <taxon>Embryophyta</taxon>
        <taxon>Tracheophyta</taxon>
        <taxon>Spermatophyta</taxon>
        <taxon>Magnoliopsida</taxon>
        <taxon>eudicotyledons</taxon>
        <taxon>Gunneridae</taxon>
        <taxon>Pentapetalae</taxon>
        <taxon>asterids</taxon>
        <taxon>Ericales</taxon>
        <taxon>Ericaceae</taxon>
        <taxon>Ericoideae</taxon>
        <taxon>Rhodoreae</taxon>
        <taxon>Rhododendron</taxon>
    </lineage>
</organism>
<comment type="caution">
    <text evidence="8">Lacks conserved residue(s) required for the propagation of feature annotation.</text>
</comment>
<reference evidence="9 10" key="1">
    <citation type="submission" date="2020-08" db="EMBL/GenBank/DDBJ databases">
        <title>Plant Genome Project.</title>
        <authorList>
            <person name="Zhang R.-G."/>
        </authorList>
    </citation>
    <scope>NUCLEOTIDE SEQUENCE [LARGE SCALE GENOMIC DNA]</scope>
    <source>
        <strain evidence="9">WSP0</strain>
        <tissue evidence="9">Leaf</tissue>
    </source>
</reference>
<dbReference type="EMBL" id="JACTNZ010000013">
    <property type="protein sequence ID" value="KAG5515438.1"/>
    <property type="molecule type" value="Genomic_DNA"/>
</dbReference>
<accession>A0AAV6HN78</accession>
<name>A0AAV6HN78_9ERIC</name>
<proteinExistence type="inferred from homology"/>
<dbReference type="GO" id="GO:0007035">
    <property type="term" value="P:vacuolar acidification"/>
    <property type="evidence" value="ECO:0007669"/>
    <property type="project" value="TreeGrafter"/>
</dbReference>
<dbReference type="GO" id="GO:0046961">
    <property type="term" value="F:proton-transporting ATPase activity, rotational mechanism"/>
    <property type="evidence" value="ECO:0007669"/>
    <property type="project" value="InterPro"/>
</dbReference>
<dbReference type="Pfam" id="PF01496">
    <property type="entry name" value="V_ATPase_I"/>
    <property type="match status" value="1"/>
</dbReference>
<comment type="subcellular location">
    <subcellularLocation>
        <location evidence="1">Membrane</location>
        <topology evidence="1">Multi-pass membrane protein</topology>
    </subcellularLocation>
</comment>
<dbReference type="PANTHER" id="PTHR11629">
    <property type="entry name" value="VACUOLAR PROTON ATPASES"/>
    <property type="match status" value="1"/>
</dbReference>
<protein>
    <recommendedName>
        <fullName evidence="8">V-type proton ATPase subunit a</fullName>
    </recommendedName>
</protein>
<comment type="function">
    <text evidence="8">Essential component of the vacuolar proton pump (V-ATPase), a multimeric enzyme that catalyzes the translocation of protons across the membranes. Required for assembly and activity of the V-ATPase.</text>
</comment>
<dbReference type="PANTHER" id="PTHR11629:SF72">
    <property type="entry name" value="V-TYPE PROTON ATPASE SUBUNIT A1"/>
    <property type="match status" value="1"/>
</dbReference>
<dbReference type="GO" id="GO:0051117">
    <property type="term" value="F:ATPase binding"/>
    <property type="evidence" value="ECO:0007669"/>
    <property type="project" value="TreeGrafter"/>
</dbReference>
<keyword evidence="6 8" id="KW-0406">Ion transport</keyword>
<evidence type="ECO:0000256" key="8">
    <source>
        <dbReference type="RuleBase" id="RU361189"/>
    </source>
</evidence>
<keyword evidence="5 8" id="KW-1133">Transmembrane helix</keyword>
<sequence length="223" mass="25101">MKALPFSTSCSYGFEPAHNGGACRCLTSGATVLGEFAEDVNGGLARFQGRTYGILGTSEMHLDMEPGSAREHHEEFNFSEVFVHQMIHSIEFVLGAVSNTASYLRLWALSLAHSELSTVFYEKVLLLAWGDTGCSSVRPHLDEYCHRLYVGVEMGRYDNIFIRLVGLVVFAFATAFILLMMETLSAFLHALRLHWVEFQNKFYHADGYKFRPFSFALLSDDDD</sequence>
<keyword evidence="4 8" id="KW-0812">Transmembrane</keyword>
<comment type="caution">
    <text evidence="9">The sequence shown here is derived from an EMBL/GenBank/DDBJ whole genome shotgun (WGS) entry which is preliminary data.</text>
</comment>
<evidence type="ECO:0000256" key="3">
    <source>
        <dbReference type="ARBA" id="ARBA00022448"/>
    </source>
</evidence>
<evidence type="ECO:0000256" key="1">
    <source>
        <dbReference type="ARBA" id="ARBA00004141"/>
    </source>
</evidence>
<comment type="similarity">
    <text evidence="2 8">Belongs to the V-ATPase 116 kDa subunit family.</text>
</comment>
<evidence type="ECO:0000256" key="7">
    <source>
        <dbReference type="ARBA" id="ARBA00023136"/>
    </source>
</evidence>
<keyword evidence="10" id="KW-1185">Reference proteome</keyword>
<keyword evidence="7 8" id="KW-0472">Membrane</keyword>
<evidence type="ECO:0000256" key="5">
    <source>
        <dbReference type="ARBA" id="ARBA00022989"/>
    </source>
</evidence>
<dbReference type="GO" id="GO:0016471">
    <property type="term" value="C:vacuolar proton-transporting V-type ATPase complex"/>
    <property type="evidence" value="ECO:0007669"/>
    <property type="project" value="TreeGrafter"/>
</dbReference>
<feature type="transmembrane region" description="Helical" evidence="8">
    <location>
        <begin position="160"/>
        <end position="181"/>
    </location>
</feature>
<dbReference type="Proteomes" id="UP000823749">
    <property type="component" value="Chromosome 13"/>
</dbReference>
<dbReference type="InterPro" id="IPR002490">
    <property type="entry name" value="V-ATPase_116kDa_su"/>
</dbReference>
<evidence type="ECO:0000256" key="4">
    <source>
        <dbReference type="ARBA" id="ARBA00022692"/>
    </source>
</evidence>